<dbReference type="EMBL" id="BSYO01000018">
    <property type="protein sequence ID" value="GMH18069.1"/>
    <property type="molecule type" value="Genomic_DNA"/>
</dbReference>
<feature type="compositionally biased region" description="Basic and acidic residues" evidence="1">
    <location>
        <begin position="467"/>
        <end position="476"/>
    </location>
</feature>
<dbReference type="PANTHER" id="PTHR35505">
    <property type="entry name" value="OS01G0600300 PROTEIN"/>
    <property type="match status" value="1"/>
</dbReference>
<reference evidence="2" key="1">
    <citation type="submission" date="2023-05" db="EMBL/GenBank/DDBJ databases">
        <title>Nepenthes gracilis genome sequencing.</title>
        <authorList>
            <person name="Fukushima K."/>
        </authorList>
    </citation>
    <scope>NUCLEOTIDE SEQUENCE</scope>
    <source>
        <strain evidence="2">SING2019-196</strain>
    </source>
</reference>
<proteinExistence type="predicted"/>
<feature type="compositionally biased region" description="Acidic residues" evidence="1">
    <location>
        <begin position="534"/>
        <end position="552"/>
    </location>
</feature>
<sequence>MAPSLDEHTTPPNPLEIELYVSENYEIALNQSIQSLLDSLEKKDINCSDFVDKFYELVQKKADPPIETLWVYSALKFYCFDSSKEGILTEISLVKDLFQLISACSASCHAMKSVAFLAPVVFKLHGIAVKLRDNGLSSKREKKMMEGIRSLVNAILGFISVCGCKNSGEGDGILGLIRPLGDLVCLWLHNNAEESENLRLFFPLLSDEIRDRIGVVGGCDVGKLAGVVIAEVFLLRMCLSFRSVVVKSDLEKELKSWAVAAISGFQNRYFFEMLLGMLLEPTLPVTTLLSSEDQLILRKVLYDVLILVEYSSLNTSTETQLSAEFLRSSAVMRLIITHEAIELSRLEGDQSKAIAYINAFSSSSLPSQIIKLAASRIDLGAKESSPVGSSPMAFLRWLLKLESHGVRILDDSILRLCRKIPLDFSKAKHEEPVGKVKGETAEADVFFYIDNKGEENKEEEEEEEEEEIKHEDDNTLKRNASAAFLAAAETMNSTKMGGERKRKVGQRSAGRKKEMKFLKFSLHKDSDTLGELSDGSDEENLPSHEDMDEIEC</sequence>
<feature type="compositionally biased region" description="Acidic residues" evidence="1">
    <location>
        <begin position="456"/>
        <end position="466"/>
    </location>
</feature>
<dbReference type="AlphaFoldDB" id="A0AAD3SW27"/>
<feature type="compositionally biased region" description="Basic residues" evidence="1">
    <location>
        <begin position="500"/>
        <end position="510"/>
    </location>
</feature>
<accession>A0AAD3SW27</accession>
<dbReference type="PANTHER" id="PTHR35505:SF5">
    <property type="entry name" value="SUBSTRATE CARRIER FAMILY PROTEIN"/>
    <property type="match status" value="1"/>
</dbReference>
<feature type="region of interest" description="Disordered" evidence="1">
    <location>
        <begin position="452"/>
        <end position="477"/>
    </location>
</feature>
<name>A0AAD3SW27_NEPGR</name>
<gene>
    <name evidence="2" type="ORF">Nepgr_019910</name>
</gene>
<comment type="caution">
    <text evidence="2">The sequence shown here is derived from an EMBL/GenBank/DDBJ whole genome shotgun (WGS) entry which is preliminary data.</text>
</comment>
<feature type="region of interest" description="Disordered" evidence="1">
    <location>
        <begin position="490"/>
        <end position="552"/>
    </location>
</feature>
<evidence type="ECO:0000256" key="1">
    <source>
        <dbReference type="SAM" id="MobiDB-lite"/>
    </source>
</evidence>
<dbReference type="Proteomes" id="UP001279734">
    <property type="component" value="Unassembled WGS sequence"/>
</dbReference>
<evidence type="ECO:0000313" key="3">
    <source>
        <dbReference type="Proteomes" id="UP001279734"/>
    </source>
</evidence>
<protein>
    <submittedName>
        <fullName evidence="2">Uncharacterized protein</fullName>
    </submittedName>
</protein>
<keyword evidence="3" id="KW-1185">Reference proteome</keyword>
<evidence type="ECO:0000313" key="2">
    <source>
        <dbReference type="EMBL" id="GMH18069.1"/>
    </source>
</evidence>
<organism evidence="2 3">
    <name type="scientific">Nepenthes gracilis</name>
    <name type="common">Slender pitcher plant</name>
    <dbReference type="NCBI Taxonomy" id="150966"/>
    <lineage>
        <taxon>Eukaryota</taxon>
        <taxon>Viridiplantae</taxon>
        <taxon>Streptophyta</taxon>
        <taxon>Embryophyta</taxon>
        <taxon>Tracheophyta</taxon>
        <taxon>Spermatophyta</taxon>
        <taxon>Magnoliopsida</taxon>
        <taxon>eudicotyledons</taxon>
        <taxon>Gunneridae</taxon>
        <taxon>Pentapetalae</taxon>
        <taxon>Caryophyllales</taxon>
        <taxon>Nepenthaceae</taxon>
        <taxon>Nepenthes</taxon>
    </lineage>
</organism>
<feature type="compositionally biased region" description="Basic and acidic residues" evidence="1">
    <location>
        <begin position="511"/>
        <end position="527"/>
    </location>
</feature>